<proteinExistence type="predicted"/>
<dbReference type="RefSeq" id="WP_171627849.1">
    <property type="nucleotide sequence ID" value="NZ_JABBPG010000012.1"/>
</dbReference>
<dbReference type="AlphaFoldDB" id="A0A849VM32"/>
<organism evidence="1 2">
    <name type="scientific">Pseudoalteromonas caenipelagi</name>
    <dbReference type="NCBI Taxonomy" id="2726988"/>
    <lineage>
        <taxon>Bacteria</taxon>
        <taxon>Pseudomonadati</taxon>
        <taxon>Pseudomonadota</taxon>
        <taxon>Gammaproteobacteria</taxon>
        <taxon>Alteromonadales</taxon>
        <taxon>Pseudoalteromonadaceae</taxon>
        <taxon>Pseudoalteromonas</taxon>
    </lineage>
</organism>
<name>A0A849VM32_9GAMM</name>
<comment type="caution">
    <text evidence="1">The sequence shown here is derived from an EMBL/GenBank/DDBJ whole genome shotgun (WGS) entry which is preliminary data.</text>
</comment>
<keyword evidence="2" id="KW-1185">Reference proteome</keyword>
<protein>
    <submittedName>
        <fullName evidence="1">Uncharacterized protein</fullName>
    </submittedName>
</protein>
<dbReference type="EMBL" id="JABBPG010000012">
    <property type="protein sequence ID" value="NOU52794.1"/>
    <property type="molecule type" value="Genomic_DNA"/>
</dbReference>
<evidence type="ECO:0000313" key="1">
    <source>
        <dbReference type="EMBL" id="NOU52794.1"/>
    </source>
</evidence>
<dbReference type="Proteomes" id="UP000586305">
    <property type="component" value="Unassembled WGS sequence"/>
</dbReference>
<gene>
    <name evidence="1" type="ORF">HG263_19995</name>
</gene>
<reference evidence="1 2" key="1">
    <citation type="submission" date="2020-04" db="EMBL/GenBank/DDBJ databases">
        <title>Pseudoalteromonas caenipelagi sp. nov., isolated from a tidal flat.</title>
        <authorList>
            <person name="Park S."/>
            <person name="Yoon J.-H."/>
        </authorList>
    </citation>
    <scope>NUCLEOTIDE SEQUENCE [LARGE SCALE GENOMIC DNA]</scope>
    <source>
        <strain evidence="1 2">JBTF-M23</strain>
    </source>
</reference>
<accession>A0A849VM32</accession>
<sequence length="71" mass="7825">MSSVDLTICLIDDDVEFVFKLDEVVLLKVPKEEVSDELLDQLYESLVKTFGIGLQLGQESVKSGSTGFSVK</sequence>
<evidence type="ECO:0000313" key="2">
    <source>
        <dbReference type="Proteomes" id="UP000586305"/>
    </source>
</evidence>